<reference evidence="2" key="2">
    <citation type="submission" date="2015-06" db="UniProtKB">
        <authorList>
            <consortium name="EnsemblPlants"/>
        </authorList>
    </citation>
    <scope>IDENTIFICATION</scope>
    <source>
        <strain evidence="2">DM1-3 516 R44</strain>
    </source>
</reference>
<dbReference type="AlphaFoldDB" id="M1DQ49"/>
<dbReference type="InParanoid" id="M1DQ49"/>
<keyword evidence="3" id="KW-1185">Reference proteome</keyword>
<feature type="compositionally biased region" description="Basic residues" evidence="1">
    <location>
        <begin position="69"/>
        <end position="81"/>
    </location>
</feature>
<organism evidence="2 3">
    <name type="scientific">Solanum tuberosum</name>
    <name type="common">Potato</name>
    <dbReference type="NCBI Taxonomy" id="4113"/>
    <lineage>
        <taxon>Eukaryota</taxon>
        <taxon>Viridiplantae</taxon>
        <taxon>Streptophyta</taxon>
        <taxon>Embryophyta</taxon>
        <taxon>Tracheophyta</taxon>
        <taxon>Spermatophyta</taxon>
        <taxon>Magnoliopsida</taxon>
        <taxon>eudicotyledons</taxon>
        <taxon>Gunneridae</taxon>
        <taxon>Pentapetalae</taxon>
        <taxon>asterids</taxon>
        <taxon>lamiids</taxon>
        <taxon>Solanales</taxon>
        <taxon>Solanaceae</taxon>
        <taxon>Solanoideae</taxon>
        <taxon>Solaneae</taxon>
        <taxon>Solanum</taxon>
    </lineage>
</organism>
<dbReference type="EnsemblPlants" id="PGSC0003DMT400092595">
    <property type="protein sequence ID" value="PGSC0003DMT400092595"/>
    <property type="gene ID" value="PGSC0003DMG400042166"/>
</dbReference>
<dbReference type="PaxDb" id="4113-PGSC0003DMT400092595"/>
<accession>M1DQ49</accession>
<evidence type="ECO:0000313" key="3">
    <source>
        <dbReference type="Proteomes" id="UP000011115"/>
    </source>
</evidence>
<feature type="region of interest" description="Disordered" evidence="1">
    <location>
        <begin position="62"/>
        <end position="84"/>
    </location>
</feature>
<dbReference type="Gramene" id="PGSC0003DMT400092595">
    <property type="protein sequence ID" value="PGSC0003DMT400092595"/>
    <property type="gene ID" value="PGSC0003DMG400042166"/>
</dbReference>
<sequence>MDQLPRSDITNLDRWSRSGITIGSVATFRHNYGIEYHIPMVNTTFNGVRPVALINAPVKESSATGLGRGRGRGRARSKGHGRVALIGNGAHVENAL</sequence>
<dbReference type="HOGENOM" id="CLU_194855_0_0_1"/>
<protein>
    <submittedName>
        <fullName evidence="2">'chromo' domain containing protein</fullName>
    </submittedName>
</protein>
<evidence type="ECO:0000256" key="1">
    <source>
        <dbReference type="SAM" id="MobiDB-lite"/>
    </source>
</evidence>
<proteinExistence type="predicted"/>
<evidence type="ECO:0000313" key="2">
    <source>
        <dbReference type="EnsemblPlants" id="PGSC0003DMT400092595"/>
    </source>
</evidence>
<name>M1DQ49_SOLTU</name>
<dbReference type="Proteomes" id="UP000011115">
    <property type="component" value="Unassembled WGS sequence"/>
</dbReference>
<reference evidence="3" key="1">
    <citation type="journal article" date="2011" name="Nature">
        <title>Genome sequence and analysis of the tuber crop potato.</title>
        <authorList>
            <consortium name="The Potato Genome Sequencing Consortium"/>
        </authorList>
    </citation>
    <scope>NUCLEOTIDE SEQUENCE [LARGE SCALE GENOMIC DNA]</scope>
    <source>
        <strain evidence="3">cv. DM1-3 516 R44</strain>
    </source>
</reference>